<dbReference type="EMBL" id="FRAJ01000003">
    <property type="protein sequence ID" value="SHJ64430.1"/>
    <property type="molecule type" value="Genomic_DNA"/>
</dbReference>
<evidence type="ECO:0000256" key="2">
    <source>
        <dbReference type="ARBA" id="ARBA00023054"/>
    </source>
</evidence>
<gene>
    <name evidence="7" type="ORF">SAMN02745883_00018</name>
</gene>
<proteinExistence type="predicted"/>
<evidence type="ECO:0000313" key="8">
    <source>
        <dbReference type="Proteomes" id="UP000184082"/>
    </source>
</evidence>
<dbReference type="Gene3D" id="2.40.50.100">
    <property type="match status" value="2"/>
</dbReference>
<keyword evidence="2 3" id="KW-0175">Coiled coil</keyword>
<dbReference type="AlphaFoldDB" id="A0A1M6KZP7"/>
<dbReference type="STRING" id="1121266.SAMN02745883_00018"/>
<feature type="coiled-coil region" evidence="3">
    <location>
        <begin position="70"/>
        <end position="215"/>
    </location>
</feature>
<sequence length="337" mass="38009">MKKIVIVLLILNVFLTSCSINFDNSQSTYTGTIEAEEIKVSSQIGGIVENIFVEEGQKITIGDRIADIDVKDLKIQLKKAENQFKIAKTKLEEILDGTRSEKIKAAKANTEKIKAQLEGARKNYEYRLENYNDLKQLYNKGVVSKQQLKDSKAVLDLADANLKSIEKQYKSSIAELNLLLNGATEKTIKTAQLEVKRAEIEIDQLKNQIDKCSIKSPIDGVVQTLNFKKGELISKGAVIATIINTNNLWLKIYIPEKELHKIKLGEEINIFTNFENKKIIKGKVVYISSEAEFVPKNVESKESKEEMVFEVKIKLFDKDNDLKPGMLADVKLGVNNK</sequence>
<dbReference type="PANTHER" id="PTHR32347">
    <property type="entry name" value="EFFLUX SYSTEM COMPONENT YKNX-RELATED"/>
    <property type="match status" value="1"/>
</dbReference>
<dbReference type="PROSITE" id="PS51257">
    <property type="entry name" value="PROKAR_LIPOPROTEIN"/>
    <property type="match status" value="1"/>
</dbReference>
<dbReference type="SUPFAM" id="SSF111369">
    <property type="entry name" value="HlyD-like secretion proteins"/>
    <property type="match status" value="2"/>
</dbReference>
<keyword evidence="4" id="KW-0732">Signal</keyword>
<name>A0A1M6KZP7_9FIRM</name>
<feature type="signal peptide" evidence="4">
    <location>
        <begin position="1"/>
        <end position="19"/>
    </location>
</feature>
<evidence type="ECO:0000313" key="7">
    <source>
        <dbReference type="EMBL" id="SHJ64430.1"/>
    </source>
</evidence>
<dbReference type="GO" id="GO:0030313">
    <property type="term" value="C:cell envelope"/>
    <property type="evidence" value="ECO:0007669"/>
    <property type="project" value="UniProtKB-SubCell"/>
</dbReference>
<dbReference type="Pfam" id="PF25954">
    <property type="entry name" value="Beta-barrel_RND_2"/>
    <property type="match status" value="1"/>
</dbReference>
<evidence type="ECO:0000256" key="3">
    <source>
        <dbReference type="SAM" id="Coils"/>
    </source>
</evidence>
<dbReference type="InterPro" id="IPR058792">
    <property type="entry name" value="Beta-barrel_RND_2"/>
</dbReference>
<dbReference type="Pfam" id="PF25917">
    <property type="entry name" value="BSH_RND"/>
    <property type="match status" value="1"/>
</dbReference>
<feature type="chain" id="PRO_5038632115" evidence="4">
    <location>
        <begin position="20"/>
        <end position="337"/>
    </location>
</feature>
<keyword evidence="8" id="KW-1185">Reference proteome</keyword>
<dbReference type="Gene3D" id="2.40.30.170">
    <property type="match status" value="1"/>
</dbReference>
<dbReference type="Proteomes" id="UP000184082">
    <property type="component" value="Unassembled WGS sequence"/>
</dbReference>
<reference evidence="7 8" key="1">
    <citation type="submission" date="2016-11" db="EMBL/GenBank/DDBJ databases">
        <authorList>
            <person name="Jaros S."/>
            <person name="Januszkiewicz K."/>
            <person name="Wedrychowicz H."/>
        </authorList>
    </citation>
    <scope>NUCLEOTIDE SEQUENCE [LARGE SCALE GENOMIC DNA]</scope>
    <source>
        <strain evidence="7 8">DSM 14501</strain>
    </source>
</reference>
<protein>
    <submittedName>
        <fullName evidence="7">HlyD family secretion protein</fullName>
    </submittedName>
</protein>
<evidence type="ECO:0000259" key="5">
    <source>
        <dbReference type="Pfam" id="PF25917"/>
    </source>
</evidence>
<dbReference type="PANTHER" id="PTHR32347:SF23">
    <property type="entry name" value="BLL5650 PROTEIN"/>
    <property type="match status" value="1"/>
</dbReference>
<comment type="subcellular location">
    <subcellularLocation>
        <location evidence="1">Cell envelope</location>
    </subcellularLocation>
</comment>
<evidence type="ECO:0000259" key="6">
    <source>
        <dbReference type="Pfam" id="PF25954"/>
    </source>
</evidence>
<dbReference type="InterPro" id="IPR058625">
    <property type="entry name" value="MdtA-like_BSH"/>
</dbReference>
<evidence type="ECO:0000256" key="1">
    <source>
        <dbReference type="ARBA" id="ARBA00004196"/>
    </source>
</evidence>
<accession>A0A1M6KZP7</accession>
<dbReference type="RefSeq" id="WP_072965332.1">
    <property type="nucleotide sequence ID" value="NZ_FRAJ01000003.1"/>
</dbReference>
<feature type="domain" description="Multidrug resistance protein MdtA-like barrel-sandwich hybrid" evidence="5">
    <location>
        <begin position="37"/>
        <end position="242"/>
    </location>
</feature>
<organism evidence="7 8">
    <name type="scientific">Caminicella sporogenes DSM 14501</name>
    <dbReference type="NCBI Taxonomy" id="1121266"/>
    <lineage>
        <taxon>Bacteria</taxon>
        <taxon>Bacillati</taxon>
        <taxon>Bacillota</taxon>
        <taxon>Clostridia</taxon>
        <taxon>Peptostreptococcales</taxon>
        <taxon>Caminicellaceae</taxon>
        <taxon>Caminicella</taxon>
    </lineage>
</organism>
<evidence type="ECO:0000256" key="4">
    <source>
        <dbReference type="SAM" id="SignalP"/>
    </source>
</evidence>
<feature type="domain" description="CusB-like beta-barrel" evidence="6">
    <location>
        <begin position="248"/>
        <end position="333"/>
    </location>
</feature>
<dbReference type="InterPro" id="IPR050465">
    <property type="entry name" value="UPF0194_transport"/>
</dbReference>
<dbReference type="Gene3D" id="1.10.287.470">
    <property type="entry name" value="Helix hairpin bin"/>
    <property type="match status" value="2"/>
</dbReference>